<protein>
    <submittedName>
        <fullName evidence="1">Uncharacterized protein</fullName>
    </submittedName>
</protein>
<name>A0AA35V4Y8_LACSI</name>
<evidence type="ECO:0000313" key="1">
    <source>
        <dbReference type="EMBL" id="CAI9259345.1"/>
    </source>
</evidence>
<proteinExistence type="predicted"/>
<sequence>MNSPPRLKKHIRFSSTYSSTSSVDDVVQRGSTLPQVETTVLLIQDVISLRSVCPSQQAKHVPPIVRPLHTTSFYQGESSSKFQTTMISQLLLLVPITQLLGKKTD</sequence>
<dbReference type="EMBL" id="OX465086">
    <property type="protein sequence ID" value="CAI9259345.1"/>
    <property type="molecule type" value="Genomic_DNA"/>
</dbReference>
<accession>A0AA35V4Y8</accession>
<reference evidence="1" key="1">
    <citation type="submission" date="2023-04" db="EMBL/GenBank/DDBJ databases">
        <authorList>
            <person name="Vijverberg K."/>
            <person name="Xiong W."/>
            <person name="Schranz E."/>
        </authorList>
    </citation>
    <scope>NUCLEOTIDE SEQUENCE</scope>
</reference>
<keyword evidence="2" id="KW-1185">Reference proteome</keyword>
<evidence type="ECO:0000313" key="2">
    <source>
        <dbReference type="Proteomes" id="UP001177003"/>
    </source>
</evidence>
<dbReference type="AlphaFoldDB" id="A0AA35V4Y8"/>
<organism evidence="1 2">
    <name type="scientific">Lactuca saligna</name>
    <name type="common">Willowleaf lettuce</name>
    <dbReference type="NCBI Taxonomy" id="75948"/>
    <lineage>
        <taxon>Eukaryota</taxon>
        <taxon>Viridiplantae</taxon>
        <taxon>Streptophyta</taxon>
        <taxon>Embryophyta</taxon>
        <taxon>Tracheophyta</taxon>
        <taxon>Spermatophyta</taxon>
        <taxon>Magnoliopsida</taxon>
        <taxon>eudicotyledons</taxon>
        <taxon>Gunneridae</taxon>
        <taxon>Pentapetalae</taxon>
        <taxon>asterids</taxon>
        <taxon>campanulids</taxon>
        <taxon>Asterales</taxon>
        <taxon>Asteraceae</taxon>
        <taxon>Cichorioideae</taxon>
        <taxon>Cichorieae</taxon>
        <taxon>Lactucinae</taxon>
        <taxon>Lactuca</taxon>
    </lineage>
</organism>
<dbReference type="Proteomes" id="UP001177003">
    <property type="component" value="Chromosome 0"/>
</dbReference>
<gene>
    <name evidence="1" type="ORF">LSALG_LOCUS241</name>
</gene>